<gene>
    <name evidence="1" type="ORF">CJ030_MR7G010016</name>
</gene>
<proteinExistence type="predicted"/>
<name>A0A6A1V6I6_9ROSI</name>
<sequence length="54" mass="6129">MYFAEAWRGSKNPRGPVALRKPSVQASLELIMLQSQISRLWLIWFPIIGSGTLN</sequence>
<comment type="caution">
    <text evidence="1">The sequence shown here is derived from an EMBL/GenBank/DDBJ whole genome shotgun (WGS) entry which is preliminary data.</text>
</comment>
<protein>
    <submittedName>
        <fullName evidence="1">Uncharacterized protein</fullName>
    </submittedName>
</protein>
<reference evidence="1 2" key="1">
    <citation type="journal article" date="2019" name="Plant Biotechnol. J.">
        <title>The red bayberry genome and genetic basis of sex determination.</title>
        <authorList>
            <person name="Jia H.M."/>
            <person name="Jia H.J."/>
            <person name="Cai Q.L."/>
            <person name="Wang Y."/>
            <person name="Zhao H.B."/>
            <person name="Yang W.F."/>
            <person name="Wang G.Y."/>
            <person name="Li Y.H."/>
            <person name="Zhan D.L."/>
            <person name="Shen Y.T."/>
            <person name="Niu Q.F."/>
            <person name="Chang L."/>
            <person name="Qiu J."/>
            <person name="Zhao L."/>
            <person name="Xie H.B."/>
            <person name="Fu W.Y."/>
            <person name="Jin J."/>
            <person name="Li X.W."/>
            <person name="Jiao Y."/>
            <person name="Zhou C.C."/>
            <person name="Tu T."/>
            <person name="Chai C.Y."/>
            <person name="Gao J.L."/>
            <person name="Fan L.J."/>
            <person name="van de Weg E."/>
            <person name="Wang J.Y."/>
            <person name="Gao Z.S."/>
        </authorList>
    </citation>
    <scope>NUCLEOTIDE SEQUENCE [LARGE SCALE GENOMIC DNA]</scope>
    <source>
        <tissue evidence="1">Leaves</tissue>
    </source>
</reference>
<accession>A0A6A1V6I6</accession>
<evidence type="ECO:0000313" key="2">
    <source>
        <dbReference type="Proteomes" id="UP000516437"/>
    </source>
</evidence>
<dbReference type="EMBL" id="RXIC02000025">
    <property type="protein sequence ID" value="KAB1207786.1"/>
    <property type="molecule type" value="Genomic_DNA"/>
</dbReference>
<evidence type="ECO:0000313" key="1">
    <source>
        <dbReference type="EMBL" id="KAB1207786.1"/>
    </source>
</evidence>
<dbReference type="Proteomes" id="UP000516437">
    <property type="component" value="Chromosome 7"/>
</dbReference>
<keyword evidence="2" id="KW-1185">Reference proteome</keyword>
<dbReference type="AlphaFoldDB" id="A0A6A1V6I6"/>
<organism evidence="1 2">
    <name type="scientific">Morella rubra</name>
    <name type="common">Chinese bayberry</name>
    <dbReference type="NCBI Taxonomy" id="262757"/>
    <lineage>
        <taxon>Eukaryota</taxon>
        <taxon>Viridiplantae</taxon>
        <taxon>Streptophyta</taxon>
        <taxon>Embryophyta</taxon>
        <taxon>Tracheophyta</taxon>
        <taxon>Spermatophyta</taxon>
        <taxon>Magnoliopsida</taxon>
        <taxon>eudicotyledons</taxon>
        <taxon>Gunneridae</taxon>
        <taxon>Pentapetalae</taxon>
        <taxon>rosids</taxon>
        <taxon>fabids</taxon>
        <taxon>Fagales</taxon>
        <taxon>Myricaceae</taxon>
        <taxon>Morella</taxon>
    </lineage>
</organism>